<evidence type="ECO:0000256" key="1">
    <source>
        <dbReference type="SAM" id="Phobius"/>
    </source>
</evidence>
<keyword evidence="1" id="KW-0472">Membrane</keyword>
<dbReference type="EMBL" id="SGSQ01000050">
    <property type="protein sequence ID" value="RZG42850.1"/>
    <property type="molecule type" value="Genomic_DNA"/>
</dbReference>
<dbReference type="RefSeq" id="WP_130169007.1">
    <property type="nucleotide sequence ID" value="NZ_SGSQ01000050.1"/>
</dbReference>
<evidence type="ECO:0000313" key="3">
    <source>
        <dbReference type="Proteomes" id="UP000293863"/>
    </source>
</evidence>
<keyword evidence="3" id="KW-1185">Reference proteome</keyword>
<name>A0A4Q7ACC8_9GAMM</name>
<keyword evidence="1" id="KW-0812">Transmembrane</keyword>
<proteinExistence type="predicted"/>
<dbReference type="Proteomes" id="UP000293863">
    <property type="component" value="Unassembled WGS sequence"/>
</dbReference>
<accession>A0A4Q7ACC8</accession>
<gene>
    <name evidence="2" type="ORF">EXU28_18455</name>
</gene>
<organism evidence="2 3">
    <name type="scientific">Acinetobacter wuhouensis</name>
    <dbReference type="NCBI Taxonomy" id="1879050"/>
    <lineage>
        <taxon>Bacteria</taxon>
        <taxon>Pseudomonadati</taxon>
        <taxon>Pseudomonadota</taxon>
        <taxon>Gammaproteobacteria</taxon>
        <taxon>Moraxellales</taxon>
        <taxon>Moraxellaceae</taxon>
        <taxon>Acinetobacter</taxon>
    </lineage>
</organism>
<comment type="caution">
    <text evidence="2">The sequence shown here is derived from an EMBL/GenBank/DDBJ whole genome shotgun (WGS) entry which is preliminary data.</text>
</comment>
<protein>
    <submittedName>
        <fullName evidence="2">Uncharacterized protein</fullName>
    </submittedName>
</protein>
<reference evidence="2 3" key="1">
    <citation type="submission" date="2019-02" db="EMBL/GenBank/DDBJ databases">
        <title>The Batch Genome Submission of Acinetobacter spp. strains.</title>
        <authorList>
            <person name="Qin J."/>
            <person name="Hu Y."/>
            <person name="Ye H."/>
            <person name="Wei L."/>
            <person name="Feng Y."/>
            <person name="Zong Z."/>
        </authorList>
    </citation>
    <scope>NUCLEOTIDE SEQUENCE [LARGE SCALE GENOMIC DNA]</scope>
    <source>
        <strain evidence="2 3">WCHAW060049</strain>
    </source>
</reference>
<feature type="transmembrane region" description="Helical" evidence="1">
    <location>
        <begin position="16"/>
        <end position="38"/>
    </location>
</feature>
<keyword evidence="1" id="KW-1133">Transmembrane helix</keyword>
<sequence length="109" mass="13094">MTTLTLADQNLLLESVLILSFIFAVFGIMALHFLYTIADRFIFRRLRIPKKIKTQYGELFRTDSGIYVREDELDDFNDDYRFSNKQRAIRILEYRLERLKKQTETPDLH</sequence>
<evidence type="ECO:0000313" key="2">
    <source>
        <dbReference type="EMBL" id="RZG42850.1"/>
    </source>
</evidence>
<dbReference type="AlphaFoldDB" id="A0A4Q7ACC8"/>